<evidence type="ECO:0000313" key="1">
    <source>
        <dbReference type="EMBL" id="EDM99186.1"/>
    </source>
</evidence>
<reference evidence="1 2" key="1">
    <citation type="submission" date="2007-04" db="EMBL/GenBank/DDBJ databases">
        <authorList>
            <person name="Fulton L."/>
            <person name="Clifton S."/>
            <person name="Fulton B."/>
            <person name="Xu J."/>
            <person name="Minx P."/>
            <person name="Pepin K.H."/>
            <person name="Johnson M."/>
            <person name="Thiruvilangam P."/>
            <person name="Bhonagiri V."/>
            <person name="Nash W.E."/>
            <person name="Mardis E.R."/>
            <person name="Wilson R.K."/>
        </authorList>
    </citation>
    <scope>NUCLEOTIDE SEQUENCE [LARGE SCALE GENOMIC DNA]</scope>
    <source>
        <strain evidence="1 2">ATCC 29799</strain>
    </source>
</reference>
<sequence>MLFEPRIKFTPVHTKTITNTEAEGTIPAFKDFSCFGFSYPDIVAELVECEDGFFSVIHDILQIISKQE</sequence>
<name>A6NY16_9FIRM</name>
<dbReference type="AlphaFoldDB" id="A6NY16"/>
<accession>A6NY16</accession>
<reference evidence="1 2" key="2">
    <citation type="submission" date="2007-06" db="EMBL/GenBank/DDBJ databases">
        <title>Draft genome sequence of Pseudoflavonifractor capillosus ATCC 29799.</title>
        <authorList>
            <person name="Sudarsanam P."/>
            <person name="Ley R."/>
            <person name="Guruge J."/>
            <person name="Turnbaugh P.J."/>
            <person name="Mahowald M."/>
            <person name="Liep D."/>
            <person name="Gordon J."/>
        </authorList>
    </citation>
    <scope>NUCLEOTIDE SEQUENCE [LARGE SCALE GENOMIC DNA]</scope>
    <source>
        <strain evidence="1 2">ATCC 29799</strain>
    </source>
</reference>
<organism evidence="1 2">
    <name type="scientific">Pseudoflavonifractor capillosus ATCC 29799</name>
    <dbReference type="NCBI Taxonomy" id="411467"/>
    <lineage>
        <taxon>Bacteria</taxon>
        <taxon>Bacillati</taxon>
        <taxon>Bacillota</taxon>
        <taxon>Clostridia</taxon>
        <taxon>Eubacteriales</taxon>
        <taxon>Oscillospiraceae</taxon>
        <taxon>Pseudoflavonifractor</taxon>
    </lineage>
</organism>
<protein>
    <submittedName>
        <fullName evidence="1">Uncharacterized protein</fullName>
    </submittedName>
</protein>
<keyword evidence="2" id="KW-1185">Reference proteome</keyword>
<evidence type="ECO:0000313" key="2">
    <source>
        <dbReference type="Proteomes" id="UP000003639"/>
    </source>
</evidence>
<dbReference type="EMBL" id="AAXG02000028">
    <property type="protein sequence ID" value="EDM99186.1"/>
    <property type="molecule type" value="Genomic_DNA"/>
</dbReference>
<comment type="caution">
    <text evidence="1">The sequence shown here is derived from an EMBL/GenBank/DDBJ whole genome shotgun (WGS) entry which is preliminary data.</text>
</comment>
<proteinExistence type="predicted"/>
<dbReference type="Proteomes" id="UP000003639">
    <property type="component" value="Unassembled WGS sequence"/>
</dbReference>
<gene>
    <name evidence="1" type="ORF">BACCAP_03112</name>
</gene>